<dbReference type="AlphaFoldDB" id="A0AAP0L7D6"/>
<dbReference type="InterPro" id="IPR006873">
    <property type="entry name" value="DUF620"/>
</dbReference>
<protein>
    <submittedName>
        <fullName evidence="1">Uncharacterized protein</fullName>
    </submittedName>
</protein>
<dbReference type="Pfam" id="PF04788">
    <property type="entry name" value="DUF620"/>
    <property type="match status" value="1"/>
</dbReference>
<comment type="caution">
    <text evidence="1">The sequence shown here is derived from an EMBL/GenBank/DDBJ whole genome shotgun (WGS) entry which is preliminary data.</text>
</comment>
<accession>A0AAP0L7D6</accession>
<evidence type="ECO:0000313" key="1">
    <source>
        <dbReference type="EMBL" id="KAK9163634.1"/>
    </source>
</evidence>
<sequence>MGKVKMLATEYETAMKVARNRSASRTAELGGFVLGQMMPDMWYVKLAVGGARFILHAMESLYGDTLLGLVRMLLKALLGRCVEYFRSECDINNSIFISNLISFKFQL</sequence>
<dbReference type="Proteomes" id="UP001420932">
    <property type="component" value="Unassembled WGS sequence"/>
</dbReference>
<evidence type="ECO:0000313" key="2">
    <source>
        <dbReference type="Proteomes" id="UP001420932"/>
    </source>
</evidence>
<dbReference type="EMBL" id="JBBNAF010000002">
    <property type="protein sequence ID" value="KAK9163634.1"/>
    <property type="molecule type" value="Genomic_DNA"/>
</dbReference>
<keyword evidence="2" id="KW-1185">Reference proteome</keyword>
<name>A0AAP0L7D6_9MAGN</name>
<reference evidence="1 2" key="1">
    <citation type="submission" date="2024-01" db="EMBL/GenBank/DDBJ databases">
        <title>Genome assemblies of Stephania.</title>
        <authorList>
            <person name="Yang L."/>
        </authorList>
    </citation>
    <scope>NUCLEOTIDE SEQUENCE [LARGE SCALE GENOMIC DNA]</scope>
    <source>
        <strain evidence="1">YNDBR</strain>
        <tissue evidence="1">Leaf</tissue>
    </source>
</reference>
<proteinExistence type="predicted"/>
<organism evidence="1 2">
    <name type="scientific">Stephania yunnanensis</name>
    <dbReference type="NCBI Taxonomy" id="152371"/>
    <lineage>
        <taxon>Eukaryota</taxon>
        <taxon>Viridiplantae</taxon>
        <taxon>Streptophyta</taxon>
        <taxon>Embryophyta</taxon>
        <taxon>Tracheophyta</taxon>
        <taxon>Spermatophyta</taxon>
        <taxon>Magnoliopsida</taxon>
        <taxon>Ranunculales</taxon>
        <taxon>Menispermaceae</taxon>
        <taxon>Menispermoideae</taxon>
        <taxon>Cissampelideae</taxon>
        <taxon>Stephania</taxon>
    </lineage>
</organism>
<gene>
    <name evidence="1" type="ORF">Syun_004536</name>
</gene>